<keyword evidence="4 6" id="KW-0560">Oxidoreductase</keyword>
<evidence type="ECO:0000256" key="4">
    <source>
        <dbReference type="ARBA" id="ARBA00023002"/>
    </source>
</evidence>
<dbReference type="AlphaFoldDB" id="A0A291G8E8"/>
<dbReference type="GO" id="GO:0004733">
    <property type="term" value="F:pyridoxamine phosphate oxidase activity"/>
    <property type="evidence" value="ECO:0007669"/>
    <property type="project" value="UniProtKB-UniRule"/>
</dbReference>
<evidence type="ECO:0000259" key="8">
    <source>
        <dbReference type="Pfam" id="PF01243"/>
    </source>
</evidence>
<dbReference type="STRING" id="1758178.GCA_001550095_01232"/>
<dbReference type="InterPro" id="IPR019740">
    <property type="entry name" value="Pyridox_Oxase_CS"/>
</dbReference>
<feature type="binding site" evidence="6 7">
    <location>
        <begin position="68"/>
        <end position="69"/>
    </location>
    <ligand>
        <name>FMN</name>
        <dbReference type="ChEBI" id="CHEBI:58210"/>
    </ligand>
</feature>
<reference evidence="10 11" key="1">
    <citation type="submission" date="2017-06" db="EMBL/GenBank/DDBJ databases">
        <title>Celeribacter sp. TSPH2 complete genome sequence.</title>
        <authorList>
            <person name="Woo J.-H."/>
            <person name="Kim H.-S."/>
        </authorList>
    </citation>
    <scope>NUCLEOTIDE SEQUENCE [LARGE SCALE GENOMIC DNA]</scope>
    <source>
        <strain evidence="10 11">TSPH2</strain>
    </source>
</reference>
<feature type="binding site" evidence="6">
    <location>
        <position position="115"/>
    </location>
    <ligand>
        <name>substrate</name>
    </ligand>
</feature>
<keyword evidence="11" id="KW-1185">Reference proteome</keyword>
<dbReference type="EC" id="1.4.3.5" evidence="6"/>
<feature type="domain" description="Pyridoxamine 5'-phosphate oxidase N-terminal" evidence="8">
    <location>
        <begin position="27"/>
        <end position="142"/>
    </location>
</feature>
<evidence type="ECO:0000256" key="2">
    <source>
        <dbReference type="ARBA" id="ARBA00022630"/>
    </source>
</evidence>
<dbReference type="Gene3D" id="2.30.110.10">
    <property type="entry name" value="Electron Transport, Fmn-binding Protein, Chain A"/>
    <property type="match status" value="1"/>
</dbReference>
<organism evidence="10 11">
    <name type="scientific">Celeribacter ethanolicus</name>
    <dbReference type="NCBI Taxonomy" id="1758178"/>
    <lineage>
        <taxon>Bacteria</taxon>
        <taxon>Pseudomonadati</taxon>
        <taxon>Pseudomonadota</taxon>
        <taxon>Alphaproteobacteria</taxon>
        <taxon>Rhodobacterales</taxon>
        <taxon>Roseobacteraceae</taxon>
        <taxon>Celeribacter</taxon>
    </lineage>
</organism>
<evidence type="ECO:0000256" key="3">
    <source>
        <dbReference type="ARBA" id="ARBA00022643"/>
    </source>
</evidence>
<dbReference type="RefSeq" id="WP_066706472.1">
    <property type="nucleotide sequence ID" value="NZ_CP022196.1"/>
</dbReference>
<feature type="binding site" evidence="6 7">
    <location>
        <position position="176"/>
    </location>
    <ligand>
        <name>FMN</name>
        <dbReference type="ChEBI" id="CHEBI:58210"/>
    </ligand>
</feature>
<evidence type="ECO:0000256" key="7">
    <source>
        <dbReference type="PIRSR" id="PIRSR000190-2"/>
    </source>
</evidence>
<evidence type="ECO:0000259" key="9">
    <source>
        <dbReference type="Pfam" id="PF10590"/>
    </source>
</evidence>
<dbReference type="InterPro" id="IPR000659">
    <property type="entry name" value="Pyridox_Oxase"/>
</dbReference>
<feature type="binding site" evidence="6 7">
    <location>
        <begin position="53"/>
        <end position="58"/>
    </location>
    <ligand>
        <name>FMN</name>
        <dbReference type="ChEBI" id="CHEBI:58210"/>
    </ligand>
</feature>
<proteinExistence type="inferred from homology"/>
<feature type="binding site" evidence="6 7">
    <location>
        <position position="75"/>
    </location>
    <ligand>
        <name>FMN</name>
        <dbReference type="ChEBI" id="CHEBI:58210"/>
    </ligand>
</feature>
<feature type="binding site" evidence="6 7">
    <location>
        <position position="97"/>
    </location>
    <ligand>
        <name>FMN</name>
        <dbReference type="ChEBI" id="CHEBI:58210"/>
    </ligand>
</feature>
<feature type="binding site" evidence="6">
    <location>
        <position position="58"/>
    </location>
    <ligand>
        <name>substrate</name>
    </ligand>
</feature>
<dbReference type="PANTHER" id="PTHR10851:SF0">
    <property type="entry name" value="PYRIDOXINE-5'-PHOSPHATE OXIDASE"/>
    <property type="match status" value="1"/>
</dbReference>
<comment type="function">
    <text evidence="6">Catalyzes the oxidation of either pyridoxine 5'-phosphate (PNP) or pyridoxamine 5'-phosphate (PMP) into pyridoxal 5'-phosphate (PLP).</text>
</comment>
<feature type="binding site" evidence="6 7">
    <location>
        <begin position="132"/>
        <end position="133"/>
    </location>
    <ligand>
        <name>FMN</name>
        <dbReference type="ChEBI" id="CHEBI:58210"/>
    </ligand>
</feature>
<dbReference type="PIRSF" id="PIRSF000190">
    <property type="entry name" value="Pyd_amn-ph_oxd"/>
    <property type="match status" value="1"/>
</dbReference>
<keyword evidence="2 6" id="KW-0285">Flavoprotein</keyword>
<comment type="catalytic activity">
    <reaction evidence="6">
        <text>pyridoxine 5'-phosphate + O2 = pyridoxal 5'-phosphate + H2O2</text>
        <dbReference type="Rhea" id="RHEA:15149"/>
        <dbReference type="ChEBI" id="CHEBI:15379"/>
        <dbReference type="ChEBI" id="CHEBI:16240"/>
        <dbReference type="ChEBI" id="CHEBI:58589"/>
        <dbReference type="ChEBI" id="CHEBI:597326"/>
        <dbReference type="EC" id="1.4.3.5"/>
    </reaction>
</comment>
<feature type="binding site" evidence="6 7">
    <location>
        <position position="186"/>
    </location>
    <ligand>
        <name>FMN</name>
        <dbReference type="ChEBI" id="CHEBI:58210"/>
    </ligand>
</feature>
<comment type="pathway">
    <text evidence="6">Cofactor metabolism; pyridoxal 5'-phosphate salvage; pyridoxal 5'-phosphate from pyridoxamine 5'-phosphate: step 1/1.</text>
</comment>
<comment type="cofactor">
    <cofactor evidence="6 7">
        <name>FMN</name>
        <dbReference type="ChEBI" id="CHEBI:58210"/>
    </cofactor>
    <text evidence="6 7">Binds 1 FMN per subunit.</text>
</comment>
<sequence length="205" mass="23410">MVSHTVPRKGIFAGDDPFEIARKWLKEAEAREVNDPNAIAIATVDPEGLPNVRMVLLKEIADDAFVFYTNYESAKGQEIEAAGKAAFVMHWKSLRRQVRVRGLVTRESDEHSDAYYRSRALGSRIGAWASQQSRPLESKAALMEAVAKEGLKHGPNPKRPPFWGGYRITPVEIEFWADGEFRLHDRFRWRRAAPDQPWDILRLNP</sequence>
<evidence type="ECO:0000256" key="1">
    <source>
        <dbReference type="ARBA" id="ARBA00007301"/>
    </source>
</evidence>
<evidence type="ECO:0000313" key="10">
    <source>
        <dbReference type="EMBL" id="ATG46310.1"/>
    </source>
</evidence>
<dbReference type="EMBL" id="CP022196">
    <property type="protein sequence ID" value="ATG46310.1"/>
    <property type="molecule type" value="Genomic_DNA"/>
</dbReference>
<comment type="subunit">
    <text evidence="6">Homodimer.</text>
</comment>
<accession>A0A291G8E8</accession>
<dbReference type="HAMAP" id="MF_01629">
    <property type="entry name" value="PdxH"/>
    <property type="match status" value="1"/>
</dbReference>
<feature type="binding site" evidence="6">
    <location>
        <begin position="182"/>
        <end position="184"/>
    </location>
    <ligand>
        <name>substrate</name>
    </ligand>
</feature>
<feature type="binding site" evidence="6">
    <location>
        <position position="123"/>
    </location>
    <ligand>
        <name>substrate</name>
    </ligand>
</feature>
<dbReference type="UniPathway" id="UPA01068">
    <property type="reaction ID" value="UER00304"/>
</dbReference>
<evidence type="ECO:0000313" key="11">
    <source>
        <dbReference type="Proteomes" id="UP000217935"/>
    </source>
</evidence>
<keyword evidence="5 6" id="KW-0664">Pyridoxine biosynthesis</keyword>
<dbReference type="InterPro" id="IPR012349">
    <property type="entry name" value="Split_barrel_FMN-bd"/>
</dbReference>
<dbReference type="InterPro" id="IPR011576">
    <property type="entry name" value="Pyridox_Oxase_N"/>
</dbReference>
<dbReference type="NCBIfam" id="NF004231">
    <property type="entry name" value="PRK05679.1"/>
    <property type="match status" value="1"/>
</dbReference>
<dbReference type="Pfam" id="PF10590">
    <property type="entry name" value="PNP_phzG_C"/>
    <property type="match status" value="1"/>
</dbReference>
<dbReference type="OrthoDB" id="9780392at2"/>
<dbReference type="PROSITE" id="PS01064">
    <property type="entry name" value="PYRIDOX_OXIDASE"/>
    <property type="match status" value="1"/>
</dbReference>
<comment type="pathway">
    <text evidence="6">Cofactor metabolism; pyridoxal 5'-phosphate salvage; pyridoxal 5'-phosphate from pyridoxine 5'-phosphate: step 1/1.</text>
</comment>
<dbReference type="InterPro" id="IPR019576">
    <property type="entry name" value="Pyridoxamine_oxidase_dimer_C"/>
</dbReference>
<dbReference type="PANTHER" id="PTHR10851">
    <property type="entry name" value="PYRIDOXINE-5-PHOSPHATE OXIDASE"/>
    <property type="match status" value="1"/>
</dbReference>
<keyword evidence="3 6" id="KW-0288">FMN</keyword>
<dbReference type="GO" id="GO:0010181">
    <property type="term" value="F:FMN binding"/>
    <property type="evidence" value="ECO:0007669"/>
    <property type="project" value="UniProtKB-UniRule"/>
</dbReference>
<evidence type="ECO:0000256" key="5">
    <source>
        <dbReference type="ARBA" id="ARBA00023096"/>
    </source>
</evidence>
<feature type="domain" description="Pyridoxine 5'-phosphate oxidase dimerisation C-terminal" evidence="9">
    <location>
        <begin position="163"/>
        <end position="205"/>
    </location>
</feature>
<feature type="binding site" evidence="6">
    <location>
        <position position="119"/>
    </location>
    <ligand>
        <name>substrate</name>
    </ligand>
</feature>
<protein>
    <recommendedName>
        <fullName evidence="6">Pyridoxine/pyridoxamine 5'-phosphate oxidase</fullName>
        <ecNumber evidence="6">1.4.3.5</ecNumber>
    </recommendedName>
    <alternativeName>
        <fullName evidence="6">PNP/PMP oxidase</fullName>
        <shortName evidence="6">PNPOx</shortName>
    </alternativeName>
    <alternativeName>
        <fullName evidence="6">Pyridoxal 5'-phosphate synthase</fullName>
    </alternativeName>
</protein>
<dbReference type="Pfam" id="PF01243">
    <property type="entry name" value="PNPOx_N"/>
    <property type="match status" value="1"/>
</dbReference>
<name>A0A291G8E8_9RHOB</name>
<dbReference type="NCBIfam" id="TIGR00558">
    <property type="entry name" value="pdxH"/>
    <property type="match status" value="1"/>
</dbReference>
<comment type="catalytic activity">
    <reaction evidence="6">
        <text>pyridoxamine 5'-phosphate + O2 + H2O = pyridoxal 5'-phosphate + H2O2 + NH4(+)</text>
        <dbReference type="Rhea" id="RHEA:15817"/>
        <dbReference type="ChEBI" id="CHEBI:15377"/>
        <dbReference type="ChEBI" id="CHEBI:15379"/>
        <dbReference type="ChEBI" id="CHEBI:16240"/>
        <dbReference type="ChEBI" id="CHEBI:28938"/>
        <dbReference type="ChEBI" id="CHEBI:58451"/>
        <dbReference type="ChEBI" id="CHEBI:597326"/>
        <dbReference type="EC" id="1.4.3.5"/>
    </reaction>
</comment>
<comment type="similarity">
    <text evidence="1 6">Belongs to the pyridoxamine 5'-phosphate oxidase family.</text>
</comment>
<comment type="caution">
    <text evidence="6">Lacks conserved residue(s) required for the propagation of feature annotation.</text>
</comment>
<dbReference type="GO" id="GO:0008615">
    <property type="term" value="P:pyridoxine biosynthetic process"/>
    <property type="evidence" value="ECO:0007669"/>
    <property type="project" value="UniProtKB-UniRule"/>
</dbReference>
<gene>
    <name evidence="6 10" type="primary">pdxH</name>
    <name evidence="10" type="ORF">CEW89_01235</name>
</gene>
<dbReference type="SUPFAM" id="SSF50475">
    <property type="entry name" value="FMN-binding split barrel"/>
    <property type="match status" value="1"/>
</dbReference>
<dbReference type="Proteomes" id="UP000217935">
    <property type="component" value="Chromosome"/>
</dbReference>
<evidence type="ECO:0000256" key="6">
    <source>
        <dbReference type="HAMAP-Rule" id="MF_01629"/>
    </source>
</evidence>
<dbReference type="KEGG" id="ceh:CEW89_01235"/>